<dbReference type="PROSITE" id="PS51257">
    <property type="entry name" value="PROKAR_LIPOPROTEIN"/>
    <property type="match status" value="1"/>
</dbReference>
<gene>
    <name evidence="1" type="ORF">SDC9_38906</name>
</gene>
<accession>A0A644VQJ6</accession>
<evidence type="ECO:0008006" key="2">
    <source>
        <dbReference type="Google" id="ProtNLM"/>
    </source>
</evidence>
<dbReference type="EMBL" id="VSSQ01000370">
    <property type="protein sequence ID" value="MPL92792.1"/>
    <property type="molecule type" value="Genomic_DNA"/>
</dbReference>
<protein>
    <recommendedName>
        <fullName evidence="2">Rieske domain-containing protein</fullName>
    </recommendedName>
</protein>
<organism evidence="1">
    <name type="scientific">bioreactor metagenome</name>
    <dbReference type="NCBI Taxonomy" id="1076179"/>
    <lineage>
        <taxon>unclassified sequences</taxon>
        <taxon>metagenomes</taxon>
        <taxon>ecological metagenomes</taxon>
    </lineage>
</organism>
<dbReference type="AlphaFoldDB" id="A0A644VQJ6"/>
<evidence type="ECO:0000313" key="1">
    <source>
        <dbReference type="EMBL" id="MPL92792.1"/>
    </source>
</evidence>
<comment type="caution">
    <text evidence="1">The sequence shown here is derived from an EMBL/GenBank/DDBJ whole genome shotgun (WGS) entry which is preliminary data.</text>
</comment>
<name>A0A644VQJ6_9ZZZZ</name>
<sequence>MNKRLLIFLSLIAISFVGCNEDTYDYGYVNFNIDPESTEYFNLNTGNRGWEYFEGGMRGVVIFRINYGEYICFERSCTAEDCHGRLEVDTVTNMLLICPKCNSSFIYVDGSPNSGSVAKRSLYNYCNYFDGHYLWVYNCN</sequence>
<reference evidence="1" key="1">
    <citation type="submission" date="2019-08" db="EMBL/GenBank/DDBJ databases">
        <authorList>
            <person name="Kucharzyk K."/>
            <person name="Murdoch R.W."/>
            <person name="Higgins S."/>
            <person name="Loffler F."/>
        </authorList>
    </citation>
    <scope>NUCLEOTIDE SEQUENCE</scope>
</reference>
<proteinExistence type="predicted"/>